<dbReference type="PANTHER" id="PTHR47366:SF1">
    <property type="entry name" value="TWO-ON-TWO HEMOGLOBIN-3"/>
    <property type="match status" value="1"/>
</dbReference>
<dbReference type="STRING" id="1266925.GCA_000619905_02751"/>
<dbReference type="InterPro" id="IPR012292">
    <property type="entry name" value="Globin/Proto"/>
</dbReference>
<dbReference type="InterPro" id="IPR001486">
    <property type="entry name" value="Hemoglobin_trunc"/>
</dbReference>
<dbReference type="InterPro" id="IPR019795">
    <property type="entry name" value="Globin_bac-like_CS"/>
</dbReference>
<evidence type="ECO:0000256" key="6">
    <source>
        <dbReference type="ARBA" id="ARBA00034496"/>
    </source>
</evidence>
<evidence type="ECO:0000313" key="7">
    <source>
        <dbReference type="EMBL" id="SFO15528.1"/>
    </source>
</evidence>
<dbReference type="Proteomes" id="UP000183107">
    <property type="component" value="Unassembled WGS sequence"/>
</dbReference>
<dbReference type="OrthoDB" id="9790913at2"/>
<keyword evidence="3" id="KW-0349">Heme</keyword>
<comment type="similarity">
    <text evidence="6">Belongs to the truncated hemoglobin family. Group II subfamily.</text>
</comment>
<proteinExistence type="inferred from homology"/>
<dbReference type="GO" id="GO:0046872">
    <property type="term" value="F:metal ion binding"/>
    <property type="evidence" value="ECO:0007669"/>
    <property type="project" value="UniProtKB-KW"/>
</dbReference>
<dbReference type="CDD" id="cd14773">
    <property type="entry name" value="TrHb2_PhHbO-like_O"/>
    <property type="match status" value="1"/>
</dbReference>
<sequence length="128" mass="15063">MHVATSFERIGGETVIRRLVDHFYDLMDEDPDYYGVRKLHPQDLTHSREKLFMFLCGWTGGPSLYTEKYGEPRLRTRHMPFPIGVSERDQWLSCMSRAMADIGLDDELRKKLDMAFDQTADFMRNQPE</sequence>
<keyword evidence="4" id="KW-0479">Metal-binding</keyword>
<dbReference type="SUPFAM" id="SSF46458">
    <property type="entry name" value="Globin-like"/>
    <property type="match status" value="1"/>
</dbReference>
<dbReference type="Gene3D" id="1.10.490.10">
    <property type="entry name" value="Globins"/>
    <property type="match status" value="1"/>
</dbReference>
<evidence type="ECO:0000256" key="2">
    <source>
        <dbReference type="ARBA" id="ARBA00022448"/>
    </source>
</evidence>
<dbReference type="InterPro" id="IPR009050">
    <property type="entry name" value="Globin-like_sf"/>
</dbReference>
<dbReference type="GO" id="GO:0005344">
    <property type="term" value="F:oxygen carrier activity"/>
    <property type="evidence" value="ECO:0007669"/>
    <property type="project" value="InterPro"/>
</dbReference>
<dbReference type="InterPro" id="IPR044203">
    <property type="entry name" value="GlbO/GLB3-like"/>
</dbReference>
<dbReference type="EMBL" id="FOVJ01000009">
    <property type="protein sequence ID" value="SFO15528.1"/>
    <property type="molecule type" value="Genomic_DNA"/>
</dbReference>
<organism evidence="7 8">
    <name type="scientific">Nitrosospira briensis</name>
    <dbReference type="NCBI Taxonomy" id="35799"/>
    <lineage>
        <taxon>Bacteria</taxon>
        <taxon>Pseudomonadati</taxon>
        <taxon>Pseudomonadota</taxon>
        <taxon>Betaproteobacteria</taxon>
        <taxon>Nitrosomonadales</taxon>
        <taxon>Nitrosomonadaceae</taxon>
        <taxon>Nitrosospira</taxon>
    </lineage>
</organism>
<comment type="cofactor">
    <cofactor evidence="1">
        <name>heme</name>
        <dbReference type="ChEBI" id="CHEBI:30413"/>
    </cofactor>
</comment>
<reference evidence="8" key="1">
    <citation type="submission" date="2016-10" db="EMBL/GenBank/DDBJ databases">
        <authorList>
            <person name="Varghese N."/>
        </authorList>
    </citation>
    <scope>NUCLEOTIDE SEQUENCE [LARGE SCALE GENOMIC DNA]</scope>
    <source>
        <strain evidence="8">Nsp8</strain>
    </source>
</reference>
<dbReference type="GO" id="GO:0020037">
    <property type="term" value="F:heme binding"/>
    <property type="evidence" value="ECO:0007669"/>
    <property type="project" value="InterPro"/>
</dbReference>
<dbReference type="RefSeq" id="WP_074798436.1">
    <property type="nucleotide sequence ID" value="NZ_FOVJ01000009.1"/>
</dbReference>
<gene>
    <name evidence="7" type="ORF">SAMN05216386_2779</name>
</gene>
<evidence type="ECO:0000256" key="3">
    <source>
        <dbReference type="ARBA" id="ARBA00022617"/>
    </source>
</evidence>
<evidence type="ECO:0000256" key="1">
    <source>
        <dbReference type="ARBA" id="ARBA00001971"/>
    </source>
</evidence>
<dbReference type="GO" id="GO:0019825">
    <property type="term" value="F:oxygen binding"/>
    <property type="evidence" value="ECO:0007669"/>
    <property type="project" value="InterPro"/>
</dbReference>
<evidence type="ECO:0000256" key="4">
    <source>
        <dbReference type="ARBA" id="ARBA00022723"/>
    </source>
</evidence>
<protein>
    <submittedName>
        <fullName evidence="7">Hemoglobin</fullName>
    </submittedName>
</protein>
<dbReference type="Pfam" id="PF01152">
    <property type="entry name" value="Bac_globin"/>
    <property type="match status" value="1"/>
</dbReference>
<keyword evidence="5" id="KW-0408">Iron</keyword>
<keyword evidence="8" id="KW-1185">Reference proteome</keyword>
<dbReference type="PANTHER" id="PTHR47366">
    <property type="entry name" value="TWO-ON-TWO HEMOGLOBIN-3"/>
    <property type="match status" value="1"/>
</dbReference>
<dbReference type="PROSITE" id="PS01213">
    <property type="entry name" value="GLOBIN_FAM_2"/>
    <property type="match status" value="1"/>
</dbReference>
<dbReference type="AlphaFoldDB" id="A0A1I5EVH3"/>
<evidence type="ECO:0000256" key="5">
    <source>
        <dbReference type="ARBA" id="ARBA00023004"/>
    </source>
</evidence>
<keyword evidence="2" id="KW-0813">Transport</keyword>
<accession>A0A1I5EVH3</accession>
<evidence type="ECO:0000313" key="8">
    <source>
        <dbReference type="Proteomes" id="UP000183107"/>
    </source>
</evidence>
<name>A0A1I5EVH3_9PROT</name>